<dbReference type="AlphaFoldDB" id="A0AAV4B1R2"/>
<evidence type="ECO:0000313" key="2">
    <source>
        <dbReference type="EMBL" id="GFO17306.1"/>
    </source>
</evidence>
<comment type="caution">
    <text evidence="2">The sequence shown here is derived from an EMBL/GenBank/DDBJ whole genome shotgun (WGS) entry which is preliminary data.</text>
</comment>
<organism evidence="2 3">
    <name type="scientific">Plakobranchus ocellatus</name>
    <dbReference type="NCBI Taxonomy" id="259542"/>
    <lineage>
        <taxon>Eukaryota</taxon>
        <taxon>Metazoa</taxon>
        <taxon>Spiralia</taxon>
        <taxon>Lophotrochozoa</taxon>
        <taxon>Mollusca</taxon>
        <taxon>Gastropoda</taxon>
        <taxon>Heterobranchia</taxon>
        <taxon>Euthyneura</taxon>
        <taxon>Panpulmonata</taxon>
        <taxon>Sacoglossa</taxon>
        <taxon>Placobranchoidea</taxon>
        <taxon>Plakobranchidae</taxon>
        <taxon>Plakobranchus</taxon>
    </lineage>
</organism>
<feature type="compositionally biased region" description="Pro residues" evidence="1">
    <location>
        <begin position="78"/>
        <end position="90"/>
    </location>
</feature>
<dbReference type="Proteomes" id="UP000735302">
    <property type="component" value="Unassembled WGS sequence"/>
</dbReference>
<accession>A0AAV4B1R2</accession>
<feature type="compositionally biased region" description="Basic and acidic residues" evidence="1">
    <location>
        <begin position="91"/>
        <end position="100"/>
    </location>
</feature>
<name>A0AAV4B1R2_9GAST</name>
<keyword evidence="3" id="KW-1185">Reference proteome</keyword>
<feature type="region of interest" description="Disordered" evidence="1">
    <location>
        <begin position="75"/>
        <end position="119"/>
    </location>
</feature>
<reference evidence="2 3" key="1">
    <citation type="journal article" date="2021" name="Elife">
        <title>Chloroplast acquisition without the gene transfer in kleptoplastic sea slugs, Plakobranchus ocellatus.</title>
        <authorList>
            <person name="Maeda T."/>
            <person name="Takahashi S."/>
            <person name="Yoshida T."/>
            <person name="Shimamura S."/>
            <person name="Takaki Y."/>
            <person name="Nagai Y."/>
            <person name="Toyoda A."/>
            <person name="Suzuki Y."/>
            <person name="Arimoto A."/>
            <person name="Ishii H."/>
            <person name="Satoh N."/>
            <person name="Nishiyama T."/>
            <person name="Hasebe M."/>
            <person name="Maruyama T."/>
            <person name="Minagawa J."/>
            <person name="Obokata J."/>
            <person name="Shigenobu S."/>
        </authorList>
    </citation>
    <scope>NUCLEOTIDE SEQUENCE [LARGE SCALE GENOMIC DNA]</scope>
</reference>
<proteinExistence type="predicted"/>
<dbReference type="EMBL" id="BLXT01004769">
    <property type="protein sequence ID" value="GFO17306.1"/>
    <property type="molecule type" value="Genomic_DNA"/>
</dbReference>
<gene>
    <name evidence="2" type="ORF">PoB_004381100</name>
</gene>
<sequence>MALNLACIYDCRLLTDGTFRTLECRSAPRGTAPWISIFVESQSTTRRSQAFRRSAWRLRRSNPMRRVDLIFMSTVFSTPPPPPPKPTHPPTDPKKSDRVRRLGSCGSNRNGCRRRRRDA</sequence>
<evidence type="ECO:0000256" key="1">
    <source>
        <dbReference type="SAM" id="MobiDB-lite"/>
    </source>
</evidence>
<evidence type="ECO:0000313" key="3">
    <source>
        <dbReference type="Proteomes" id="UP000735302"/>
    </source>
</evidence>
<protein>
    <submittedName>
        <fullName evidence="2">Uncharacterized protein</fullName>
    </submittedName>
</protein>